<dbReference type="OrthoDB" id="6261798at2759"/>
<evidence type="ECO:0000313" key="2">
    <source>
        <dbReference type="EMBL" id="VEL26441.1"/>
    </source>
</evidence>
<evidence type="ECO:0000256" key="1">
    <source>
        <dbReference type="SAM" id="MobiDB-lite"/>
    </source>
</evidence>
<dbReference type="Gene3D" id="4.10.365.10">
    <property type="entry name" value="p27"/>
    <property type="match status" value="1"/>
</dbReference>
<organism evidence="2 3">
    <name type="scientific">Protopolystoma xenopodis</name>
    <dbReference type="NCBI Taxonomy" id="117903"/>
    <lineage>
        <taxon>Eukaryota</taxon>
        <taxon>Metazoa</taxon>
        <taxon>Spiralia</taxon>
        <taxon>Lophotrochozoa</taxon>
        <taxon>Platyhelminthes</taxon>
        <taxon>Monogenea</taxon>
        <taxon>Polyopisthocotylea</taxon>
        <taxon>Polystomatidea</taxon>
        <taxon>Polystomatidae</taxon>
        <taxon>Protopolystoma</taxon>
    </lineage>
</organism>
<gene>
    <name evidence="2" type="ORF">PXEA_LOCUS19881</name>
</gene>
<evidence type="ECO:0000313" key="3">
    <source>
        <dbReference type="Proteomes" id="UP000784294"/>
    </source>
</evidence>
<reference evidence="2" key="1">
    <citation type="submission" date="2018-11" db="EMBL/GenBank/DDBJ databases">
        <authorList>
            <consortium name="Pathogen Informatics"/>
        </authorList>
    </citation>
    <scope>NUCLEOTIDE SEQUENCE</scope>
</reference>
<dbReference type="AlphaFoldDB" id="A0A3S5BJD7"/>
<sequence>MAPASSTASICRRLFSESVPRAIVQKTLENVITKDQERFSTRWNFDLFRSGLTEDINKLQTPVSSSVARLHPKLEESKRLEPIKWKLVQPDAIFYSTPPRKLKARRRVSPSFAECVNQESPIGSQNEWESKENTSDTCGVPQNQTSVPPPGPVQNQPAETPDRKIRRSILIRPHSRDEGNVFQILPFSQFSIAKASALGSLQRVKRSRLSEQPVKRCLDSRVTDYFAVSKRARESLK</sequence>
<keyword evidence="3" id="KW-1185">Reference proteome</keyword>
<dbReference type="InterPro" id="IPR044898">
    <property type="entry name" value="CDI_dom_sf"/>
</dbReference>
<comment type="caution">
    <text evidence="2">The sequence shown here is derived from an EMBL/GenBank/DDBJ whole genome shotgun (WGS) entry which is preliminary data.</text>
</comment>
<feature type="compositionally biased region" description="Polar residues" evidence="1">
    <location>
        <begin position="117"/>
        <end position="127"/>
    </location>
</feature>
<name>A0A3S5BJD7_9PLAT</name>
<feature type="compositionally biased region" description="Polar residues" evidence="1">
    <location>
        <begin position="135"/>
        <end position="146"/>
    </location>
</feature>
<proteinExistence type="predicted"/>
<accession>A0A3S5BJD7</accession>
<feature type="region of interest" description="Disordered" evidence="1">
    <location>
        <begin position="117"/>
        <end position="163"/>
    </location>
</feature>
<dbReference type="Proteomes" id="UP000784294">
    <property type="component" value="Unassembled WGS sequence"/>
</dbReference>
<dbReference type="EMBL" id="CAAALY010080288">
    <property type="protein sequence ID" value="VEL26441.1"/>
    <property type="molecule type" value="Genomic_DNA"/>
</dbReference>
<protein>
    <submittedName>
        <fullName evidence="2">Uncharacterized protein</fullName>
    </submittedName>
</protein>